<evidence type="ECO:0000259" key="6">
    <source>
        <dbReference type="PROSITE" id="PS50125"/>
    </source>
</evidence>
<sequence>MKKWVVALLLTVLIVASGYVVYQKSDVMTSSPWQRNVPLSSISKAITDKQNNLYVIHNSKKSIVKLDPQGTVLYTIKTNDTLSDIHSFNGLAVDNEGNLYTSKMTLDPYGLVVKSERIVRFSPTGQEEDSFFPLSYSNPAEAKRFRYGSLKSLDVQNDVLTFFVENGDKVTMYRMPTGGELGATPQPAGSWQLPAGKFVAGVVGNNANLVYITARSGEIYRINDGGQAEQIYPLTGVDRTRRNFPEQLQLDKSGRLVYIDYNAQAVSRLDPAQPYVIEALLTVEKAKQQGIDLSFEDMTGISVGADNGLITMHEKQIIRQNPDGTIQPPIVEGSYASSQIFYKWLIWAIALVGVLLLGIAIRLFYLHIMLRRISLMLKQMMVFIPIIVGSMILLSYFIYTDFTEKMENETLSELSLLARNGRNLIDGDKLERMNSPLDYKTADYKVFRQKMDSIFEDTGDNDDGGFYKALYKYENGTIYRMIEDADDVNMFNPFPKTPKNTRVVELGTVETDQWQDDTGFWMYAIGPIFNSSGKVVGVFETSKNMEGILQHRQKILRNIIQTIAVITLVLLAIVLLTSYYILSSIRKLRNSALAISKGNWETVVDIRTRDEVADLGDSFNVMAAHIRSYIAKVTRVSEAYYRFVPQQFLRFLDKDSILDVELGDQVEQEMGILIVNIRAFYLLSKRLTPEENFNFVNSYLNRFGPFIRNNDGMINKYQGAGFMALFPKRSDEALLAGIGIIKELEIYNAHRASCNYAPIDMGIGLHKGPLRLGIIGEEQRLEGNVISDDVYLASVLEKITEPLGASILVSSYIIDSLQAKSSFQYRNLGLIRIEGKDEPLQLYDVYQGEPDTLRALKEKTKAKFEQAILLYQVGRFYDAREAFLQVIKANRQDKAAKLYFYLCDEYFQNGTTEDWNGTLSVS</sequence>
<dbReference type="Pfam" id="PF00211">
    <property type="entry name" value="Guanylate_cyc"/>
    <property type="match status" value="1"/>
</dbReference>
<name>A0ABT2UAL9_9BACL</name>
<organism evidence="8 9">
    <name type="scientific">Paenibacillus baimaensis</name>
    <dbReference type="NCBI Taxonomy" id="2982185"/>
    <lineage>
        <taxon>Bacteria</taxon>
        <taxon>Bacillati</taxon>
        <taxon>Bacillota</taxon>
        <taxon>Bacilli</taxon>
        <taxon>Bacillales</taxon>
        <taxon>Paenibacillaceae</taxon>
        <taxon>Paenibacillus</taxon>
    </lineage>
</organism>
<protein>
    <submittedName>
        <fullName evidence="8">HAMP domain-containing protein</fullName>
    </submittedName>
</protein>
<evidence type="ECO:0000313" key="9">
    <source>
        <dbReference type="Proteomes" id="UP001652445"/>
    </source>
</evidence>
<proteinExistence type="inferred from homology"/>
<evidence type="ECO:0000256" key="2">
    <source>
        <dbReference type="ARBA" id="ARBA00005381"/>
    </source>
</evidence>
<evidence type="ECO:0000256" key="1">
    <source>
        <dbReference type="ARBA" id="ARBA00004236"/>
    </source>
</evidence>
<keyword evidence="9" id="KW-1185">Reference proteome</keyword>
<comment type="similarity">
    <text evidence="2">Belongs to the adenylyl cyclase class-3 family.</text>
</comment>
<dbReference type="InterPro" id="IPR050697">
    <property type="entry name" value="Adenylyl/Guanylyl_Cyclase_3/4"/>
</dbReference>
<dbReference type="SUPFAM" id="SSF101898">
    <property type="entry name" value="NHL repeat"/>
    <property type="match status" value="1"/>
</dbReference>
<reference evidence="8 9" key="1">
    <citation type="submission" date="2022-09" db="EMBL/GenBank/DDBJ databases">
        <authorList>
            <person name="Han X.L."/>
            <person name="Wang Q."/>
            <person name="Lu T."/>
        </authorList>
    </citation>
    <scope>NUCLEOTIDE SEQUENCE [LARGE SCALE GENOMIC DNA]</scope>
    <source>
        <strain evidence="8 9">WQ 127069</strain>
    </source>
</reference>
<evidence type="ECO:0000256" key="4">
    <source>
        <dbReference type="ARBA" id="ARBA00023136"/>
    </source>
</evidence>
<feature type="transmembrane region" description="Helical" evidence="5">
    <location>
        <begin position="559"/>
        <end position="582"/>
    </location>
</feature>
<dbReference type="InterPro" id="IPR011042">
    <property type="entry name" value="6-blade_b-propeller_TolB-like"/>
</dbReference>
<dbReference type="CDD" id="cd06225">
    <property type="entry name" value="HAMP"/>
    <property type="match status" value="1"/>
</dbReference>
<dbReference type="Proteomes" id="UP001652445">
    <property type="component" value="Unassembled WGS sequence"/>
</dbReference>
<accession>A0ABT2UAL9</accession>
<evidence type="ECO:0000259" key="7">
    <source>
        <dbReference type="PROSITE" id="PS50885"/>
    </source>
</evidence>
<dbReference type="RefSeq" id="WP_262683192.1">
    <property type="nucleotide sequence ID" value="NZ_JAOQIO010000011.1"/>
</dbReference>
<keyword evidence="5" id="KW-0812">Transmembrane</keyword>
<gene>
    <name evidence="8" type="ORF">OB236_06030</name>
</gene>
<dbReference type="SMART" id="SM00304">
    <property type="entry name" value="HAMP"/>
    <property type="match status" value="1"/>
</dbReference>
<dbReference type="Pfam" id="PF00672">
    <property type="entry name" value="HAMP"/>
    <property type="match status" value="1"/>
</dbReference>
<comment type="caution">
    <text evidence="8">The sequence shown here is derived from an EMBL/GenBank/DDBJ whole genome shotgun (WGS) entry which is preliminary data.</text>
</comment>
<feature type="domain" description="Guanylate cyclase" evidence="6">
    <location>
        <begin position="671"/>
        <end position="797"/>
    </location>
</feature>
<dbReference type="PANTHER" id="PTHR43081:SF1">
    <property type="entry name" value="ADENYLATE CYCLASE, TERMINAL-DIFFERENTIATION SPECIFIC"/>
    <property type="match status" value="1"/>
</dbReference>
<dbReference type="PANTHER" id="PTHR43081">
    <property type="entry name" value="ADENYLATE CYCLASE, TERMINAL-DIFFERENTIATION SPECIFIC-RELATED"/>
    <property type="match status" value="1"/>
</dbReference>
<feature type="transmembrane region" description="Helical" evidence="5">
    <location>
        <begin position="380"/>
        <end position="399"/>
    </location>
</feature>
<dbReference type="PROSITE" id="PS50125">
    <property type="entry name" value="GUANYLATE_CYCLASE_2"/>
    <property type="match status" value="1"/>
</dbReference>
<comment type="subcellular location">
    <subcellularLocation>
        <location evidence="1">Cell membrane</location>
    </subcellularLocation>
</comment>
<keyword evidence="4 5" id="KW-0472">Membrane</keyword>
<dbReference type="SUPFAM" id="SSF158472">
    <property type="entry name" value="HAMP domain-like"/>
    <property type="match status" value="1"/>
</dbReference>
<dbReference type="SMART" id="SM00044">
    <property type="entry name" value="CYCc"/>
    <property type="match status" value="1"/>
</dbReference>
<keyword evidence="3" id="KW-1003">Cell membrane</keyword>
<dbReference type="Gene3D" id="2.120.10.30">
    <property type="entry name" value="TolB, C-terminal domain"/>
    <property type="match status" value="1"/>
</dbReference>
<dbReference type="InterPro" id="IPR003660">
    <property type="entry name" value="HAMP_dom"/>
</dbReference>
<evidence type="ECO:0000256" key="3">
    <source>
        <dbReference type="ARBA" id="ARBA00022475"/>
    </source>
</evidence>
<dbReference type="InterPro" id="IPR029787">
    <property type="entry name" value="Nucleotide_cyclase"/>
</dbReference>
<feature type="domain" description="HAMP" evidence="7">
    <location>
        <begin position="579"/>
        <end position="631"/>
    </location>
</feature>
<dbReference type="Gene3D" id="6.10.340.10">
    <property type="match status" value="1"/>
</dbReference>
<dbReference type="Gene3D" id="3.30.70.1230">
    <property type="entry name" value="Nucleotide cyclase"/>
    <property type="match status" value="1"/>
</dbReference>
<dbReference type="SUPFAM" id="SSF55073">
    <property type="entry name" value="Nucleotide cyclase"/>
    <property type="match status" value="1"/>
</dbReference>
<feature type="transmembrane region" description="Helical" evidence="5">
    <location>
        <begin position="344"/>
        <end position="368"/>
    </location>
</feature>
<dbReference type="EMBL" id="JAOQIO010000011">
    <property type="protein sequence ID" value="MCU6791686.1"/>
    <property type="molecule type" value="Genomic_DNA"/>
</dbReference>
<evidence type="ECO:0000256" key="5">
    <source>
        <dbReference type="SAM" id="Phobius"/>
    </source>
</evidence>
<dbReference type="CDD" id="cd07302">
    <property type="entry name" value="CHD"/>
    <property type="match status" value="1"/>
</dbReference>
<dbReference type="InterPro" id="IPR001054">
    <property type="entry name" value="A/G_cyclase"/>
</dbReference>
<dbReference type="PROSITE" id="PS50885">
    <property type="entry name" value="HAMP"/>
    <property type="match status" value="1"/>
</dbReference>
<keyword evidence="5" id="KW-1133">Transmembrane helix</keyword>
<evidence type="ECO:0000313" key="8">
    <source>
        <dbReference type="EMBL" id="MCU6791686.1"/>
    </source>
</evidence>